<evidence type="ECO:0000256" key="1">
    <source>
        <dbReference type="SAM" id="MobiDB-lite"/>
    </source>
</evidence>
<gene>
    <name evidence="2" type="ORF">SAMN05216276_10787</name>
</gene>
<feature type="region of interest" description="Disordered" evidence="1">
    <location>
        <begin position="21"/>
        <end position="46"/>
    </location>
</feature>
<dbReference type="Proteomes" id="UP000198282">
    <property type="component" value="Unassembled WGS sequence"/>
</dbReference>
<keyword evidence="3" id="KW-1185">Reference proteome</keyword>
<name>A0A239P0J9_9ACTN</name>
<evidence type="ECO:0000313" key="3">
    <source>
        <dbReference type="Proteomes" id="UP000198282"/>
    </source>
</evidence>
<dbReference type="RefSeq" id="WP_179282519.1">
    <property type="nucleotide sequence ID" value="NZ_FZOD01000078.1"/>
</dbReference>
<dbReference type="AlphaFoldDB" id="A0A239P0J9"/>
<sequence>MDDWLTAAHLVEESLHLTVRQSPGRGVDQEPGAARQPFSPRLLGDR</sequence>
<organism evidence="2 3">
    <name type="scientific">Streptosporangium subroseum</name>
    <dbReference type="NCBI Taxonomy" id="106412"/>
    <lineage>
        <taxon>Bacteria</taxon>
        <taxon>Bacillati</taxon>
        <taxon>Actinomycetota</taxon>
        <taxon>Actinomycetes</taxon>
        <taxon>Streptosporangiales</taxon>
        <taxon>Streptosporangiaceae</taxon>
        <taxon>Streptosporangium</taxon>
    </lineage>
</organism>
<evidence type="ECO:0000313" key="2">
    <source>
        <dbReference type="EMBL" id="SNT60512.1"/>
    </source>
</evidence>
<protein>
    <submittedName>
        <fullName evidence="2">Uncharacterized protein</fullName>
    </submittedName>
</protein>
<dbReference type="EMBL" id="FZOD01000078">
    <property type="protein sequence ID" value="SNT60512.1"/>
    <property type="molecule type" value="Genomic_DNA"/>
</dbReference>
<reference evidence="2 3" key="1">
    <citation type="submission" date="2017-06" db="EMBL/GenBank/DDBJ databases">
        <authorList>
            <person name="Kim H.J."/>
            <person name="Triplett B.A."/>
        </authorList>
    </citation>
    <scope>NUCLEOTIDE SEQUENCE [LARGE SCALE GENOMIC DNA]</scope>
    <source>
        <strain evidence="2 3">CGMCC 4.2132</strain>
    </source>
</reference>
<proteinExistence type="predicted"/>
<accession>A0A239P0J9</accession>